<dbReference type="GO" id="GO:0003676">
    <property type="term" value="F:nucleic acid binding"/>
    <property type="evidence" value="ECO:0007669"/>
    <property type="project" value="InterPro"/>
</dbReference>
<dbReference type="InterPro" id="IPR038717">
    <property type="entry name" value="Tc1-like_DDE_dom"/>
</dbReference>
<proteinExistence type="predicted"/>
<dbReference type="PANTHER" id="PTHR33939">
    <property type="entry name" value="PROTEIN CBG22215"/>
    <property type="match status" value="1"/>
</dbReference>
<gene>
    <name evidence="3" type="ORF">EEDITHA_LOCUS4734</name>
</gene>
<dbReference type="EMBL" id="CAKOGL010000007">
    <property type="protein sequence ID" value="CAH2088591.1"/>
    <property type="molecule type" value="Genomic_DNA"/>
</dbReference>
<dbReference type="PANTHER" id="PTHR33939:SF1">
    <property type="entry name" value="DUF4371 DOMAIN-CONTAINING PROTEIN"/>
    <property type="match status" value="1"/>
</dbReference>
<accession>A0AAU9TN47</accession>
<feature type="region of interest" description="Disordered" evidence="1">
    <location>
        <begin position="58"/>
        <end position="77"/>
    </location>
</feature>
<dbReference type="InterPro" id="IPR036397">
    <property type="entry name" value="RNaseH_sf"/>
</dbReference>
<feature type="domain" description="Tc1-like transposase DDE" evidence="2">
    <location>
        <begin position="210"/>
        <end position="339"/>
    </location>
</feature>
<feature type="compositionally biased region" description="Acidic residues" evidence="1">
    <location>
        <begin position="389"/>
        <end position="405"/>
    </location>
</feature>
<sequence length="423" mass="49119">MKRHNLIATSVPCERIFSKAEYTLNPRRRFNSVNSRERDLTQLKIQWKGMKMTARKEYGTYKKEQNKTGGGPRPATPNEEIVEIKDLLNPAELLVDHNIYDPDGIKCRQNRSVLLERPNIRSWSAKYLRAIRANDELGANKKPVIYLDETWIHAHYTVKKCWQGESSKEGVFKNDSPGRRWVLVHAGGETGFVEGASLLFKSKTKSGDYHDEMNGDNFKKWINEKLIPNLKEPSIIVMDNASYHSVQSERLPTMATKKADMQNWLQGRGIPFDEGMFKPELYMLIKENAPQKRYEIDEIFQNHGHQVLRLPPYNCELNPIEFIWNLIKQRVSSKNVEQKESEIERLTLEAINSITKDDWIREVNHVKRIENTYWENERLDDIQEFIIEVGDESESSSSSDDDDSTLGDRHAMSGIETMDEDDD</sequence>
<organism evidence="3 4">
    <name type="scientific">Euphydryas editha</name>
    <name type="common">Edith's checkerspot</name>
    <dbReference type="NCBI Taxonomy" id="104508"/>
    <lineage>
        <taxon>Eukaryota</taxon>
        <taxon>Metazoa</taxon>
        <taxon>Ecdysozoa</taxon>
        <taxon>Arthropoda</taxon>
        <taxon>Hexapoda</taxon>
        <taxon>Insecta</taxon>
        <taxon>Pterygota</taxon>
        <taxon>Neoptera</taxon>
        <taxon>Endopterygota</taxon>
        <taxon>Lepidoptera</taxon>
        <taxon>Glossata</taxon>
        <taxon>Ditrysia</taxon>
        <taxon>Papilionoidea</taxon>
        <taxon>Nymphalidae</taxon>
        <taxon>Nymphalinae</taxon>
        <taxon>Euphydryas</taxon>
    </lineage>
</organism>
<dbReference type="Gene3D" id="3.30.420.10">
    <property type="entry name" value="Ribonuclease H-like superfamily/Ribonuclease H"/>
    <property type="match status" value="1"/>
</dbReference>
<keyword evidence="4" id="KW-1185">Reference proteome</keyword>
<evidence type="ECO:0000313" key="3">
    <source>
        <dbReference type="EMBL" id="CAH2088591.1"/>
    </source>
</evidence>
<reference evidence="3" key="1">
    <citation type="submission" date="2022-03" db="EMBL/GenBank/DDBJ databases">
        <authorList>
            <person name="Tunstrom K."/>
        </authorList>
    </citation>
    <scope>NUCLEOTIDE SEQUENCE</scope>
</reference>
<dbReference type="Pfam" id="PF13358">
    <property type="entry name" value="DDE_3"/>
    <property type="match status" value="1"/>
</dbReference>
<evidence type="ECO:0000256" key="1">
    <source>
        <dbReference type="SAM" id="MobiDB-lite"/>
    </source>
</evidence>
<dbReference type="Proteomes" id="UP001153954">
    <property type="component" value="Unassembled WGS sequence"/>
</dbReference>
<name>A0AAU9TN47_EUPED</name>
<evidence type="ECO:0000259" key="2">
    <source>
        <dbReference type="Pfam" id="PF13358"/>
    </source>
</evidence>
<comment type="caution">
    <text evidence="3">The sequence shown here is derived from an EMBL/GenBank/DDBJ whole genome shotgun (WGS) entry which is preliminary data.</text>
</comment>
<protein>
    <recommendedName>
        <fullName evidence="2">Tc1-like transposase DDE domain-containing protein</fullName>
    </recommendedName>
</protein>
<feature type="region of interest" description="Disordered" evidence="1">
    <location>
        <begin position="387"/>
        <end position="423"/>
    </location>
</feature>
<dbReference type="AlphaFoldDB" id="A0AAU9TN47"/>
<evidence type="ECO:0000313" key="4">
    <source>
        <dbReference type="Proteomes" id="UP001153954"/>
    </source>
</evidence>